<dbReference type="eggNOG" id="COG0438">
    <property type="taxonomic scope" value="Bacteria"/>
</dbReference>
<sequence>MKIALFTDSFRKDLGGGTQVARQLAFGLSKKGYEVLVITGSTAEEETPFKVLKLPSIKYPFYHNVEIALPNVELLKELKNFNPDVIHYHDPFLAGTMALLMGKILKIPTVGTIHIHPKQLTYHGIKIDNGVIAKKLVSFFGNFTDCVVFVSKYQKKLYEELDSFCVKVIYNGIPDYFFVSEKRKLRNPRNRILTVSRLDKDKNPEFALKCVAEISKEVPVEYTIVGEGNEKEKLEKLARKLGIKANFLGFVPREELPELYLSHDVLLNTSKTETFGLSFAEAMATGMPVIALKEGSAPEIVGDGGILCEEKVECVKKAFLKLYQNPELYFKLSQKAPERAHVFRCERFLKDYESLYEEVIRTSVPR</sequence>
<dbReference type="AlphaFoldDB" id="O66840"/>
<dbReference type="PIR" id="D70351">
    <property type="entry name" value="D70351"/>
</dbReference>
<dbReference type="Pfam" id="PF13439">
    <property type="entry name" value="Glyco_transf_4"/>
    <property type="match status" value="1"/>
</dbReference>
<evidence type="ECO:0000313" key="3">
    <source>
        <dbReference type="EMBL" id="AAC06809.1"/>
    </source>
</evidence>
<dbReference type="STRING" id="224324.aq_572"/>
<evidence type="ECO:0000259" key="1">
    <source>
        <dbReference type="Pfam" id="PF00534"/>
    </source>
</evidence>
<gene>
    <name evidence="3" type="ordered locus">aq_572</name>
</gene>
<dbReference type="InParanoid" id="O66840"/>
<dbReference type="PANTHER" id="PTHR45947:SF3">
    <property type="entry name" value="SULFOQUINOVOSYL TRANSFERASE SQD2"/>
    <property type="match status" value="1"/>
</dbReference>
<organism evidence="3 4">
    <name type="scientific">Aquifex aeolicus (strain VF5)</name>
    <dbReference type="NCBI Taxonomy" id="224324"/>
    <lineage>
        <taxon>Bacteria</taxon>
        <taxon>Pseudomonadati</taxon>
        <taxon>Aquificota</taxon>
        <taxon>Aquificia</taxon>
        <taxon>Aquificales</taxon>
        <taxon>Aquificaceae</taxon>
        <taxon>Aquifex</taxon>
    </lineage>
</organism>
<dbReference type="Proteomes" id="UP000000798">
    <property type="component" value="Chromosome"/>
</dbReference>
<keyword evidence="4" id="KW-1185">Reference proteome</keyword>
<dbReference type="HOGENOM" id="CLU_009583_0_4_0"/>
<reference evidence="3 4" key="1">
    <citation type="journal article" date="1998" name="Nature">
        <title>The complete genome of the hyperthermophilic bacterium Aquifex aeolicus.</title>
        <authorList>
            <person name="Deckert G."/>
            <person name="Warren P.V."/>
            <person name="Gaasterland T."/>
            <person name="Young W.G."/>
            <person name="Lenox A.L."/>
            <person name="Graham D.E."/>
            <person name="Overbeek R."/>
            <person name="Snead M.A."/>
            <person name="Keller M."/>
            <person name="Aujay M."/>
            <person name="Huber R."/>
            <person name="Feldman R.A."/>
            <person name="Short J.M."/>
            <person name="Olson G.J."/>
            <person name="Swanson R.V."/>
        </authorList>
    </citation>
    <scope>NUCLEOTIDE SEQUENCE [LARGE SCALE GENOMIC DNA]</scope>
    <source>
        <strain evidence="3 4">VF5</strain>
    </source>
</reference>
<dbReference type="InterPro" id="IPR050194">
    <property type="entry name" value="Glycosyltransferase_grp1"/>
</dbReference>
<dbReference type="RefSeq" id="WP_010880338.1">
    <property type="nucleotide sequence ID" value="NC_000918.1"/>
</dbReference>
<dbReference type="PANTHER" id="PTHR45947">
    <property type="entry name" value="SULFOQUINOVOSYL TRANSFERASE SQD2"/>
    <property type="match status" value="1"/>
</dbReference>
<feature type="domain" description="Glycosyl transferase family 1" evidence="1">
    <location>
        <begin position="181"/>
        <end position="338"/>
    </location>
</feature>
<evidence type="ECO:0000313" key="4">
    <source>
        <dbReference type="Proteomes" id="UP000000798"/>
    </source>
</evidence>
<dbReference type="KEGG" id="aae:aq_572"/>
<dbReference type="InterPro" id="IPR028098">
    <property type="entry name" value="Glyco_trans_4-like_N"/>
</dbReference>
<dbReference type="EMBL" id="AE000657">
    <property type="protein sequence ID" value="AAC06809.1"/>
    <property type="molecule type" value="Genomic_DNA"/>
</dbReference>
<evidence type="ECO:0000259" key="2">
    <source>
        <dbReference type="Pfam" id="PF13439"/>
    </source>
</evidence>
<feature type="domain" description="Glycosyltransferase subfamily 4-like N-terminal" evidence="2">
    <location>
        <begin position="15"/>
        <end position="173"/>
    </location>
</feature>
<dbReference type="Pfam" id="PF00534">
    <property type="entry name" value="Glycos_transf_1"/>
    <property type="match status" value="1"/>
</dbReference>
<accession>O66840</accession>
<dbReference type="OrthoDB" id="9762705at2"/>
<name>O66840_AQUAE</name>
<dbReference type="EnsemblBacteria" id="AAC06809">
    <property type="protein sequence ID" value="AAC06809"/>
    <property type="gene ID" value="aq_572"/>
</dbReference>
<proteinExistence type="predicted"/>
<protein>
    <recommendedName>
        <fullName evidence="5">Glycosyltransferase family 1 protein</fullName>
    </recommendedName>
</protein>
<dbReference type="GO" id="GO:0016757">
    <property type="term" value="F:glycosyltransferase activity"/>
    <property type="evidence" value="ECO:0000318"/>
    <property type="project" value="GO_Central"/>
</dbReference>
<dbReference type="Gene3D" id="3.40.50.2000">
    <property type="entry name" value="Glycogen Phosphorylase B"/>
    <property type="match status" value="2"/>
</dbReference>
<evidence type="ECO:0008006" key="5">
    <source>
        <dbReference type="Google" id="ProtNLM"/>
    </source>
</evidence>
<dbReference type="SUPFAM" id="SSF53756">
    <property type="entry name" value="UDP-Glycosyltransferase/glycogen phosphorylase"/>
    <property type="match status" value="1"/>
</dbReference>
<dbReference type="InterPro" id="IPR001296">
    <property type="entry name" value="Glyco_trans_1"/>
</dbReference>
<dbReference type="CAZy" id="GT4">
    <property type="family name" value="Glycosyltransferase Family 4"/>
</dbReference>